<name>A0A9W6GKG8_9FUSO</name>
<sequence length="361" mass="42449">MKILFLATSNINAVGGDTVQLCANMNMYAQENEVHYFSRYKLYHSANIEGLCENIEMIFPTIEHEINEFSLSISKYIKYAERIDEEENFDWLYVRGSELIKEITKGSRLIEKTIVYITDYETLEEEEYIKIFKKARLIRCQSKQHMNMLIEKYGVKKDQVFVSPPILEPIPDIYKQSRSYDIAYIGKVHRDWKVDEYLEILKLGKYKGALAYSRFSKYSEDEIVKFEKELDYLKENCGLLAFKGISREESLELASRAKIGYAFRSEKIDNENSFEISSKLLEYCELGVVPVLRRTAIHEEIFGEEFIGYCEDLEECKEKIETILNLDDFTLKKIRSKLKENVKLFYVNAVYENIKRSLISI</sequence>
<keyword evidence="2" id="KW-1185">Reference proteome</keyword>
<gene>
    <name evidence="1" type="ORF">PM10SUCC1_22970</name>
</gene>
<organism evidence="1 2">
    <name type="scientific">Propionigenium maris DSM 9537</name>
    <dbReference type="NCBI Taxonomy" id="1123000"/>
    <lineage>
        <taxon>Bacteria</taxon>
        <taxon>Fusobacteriati</taxon>
        <taxon>Fusobacteriota</taxon>
        <taxon>Fusobacteriia</taxon>
        <taxon>Fusobacteriales</taxon>
        <taxon>Fusobacteriaceae</taxon>
        <taxon>Propionigenium</taxon>
    </lineage>
</organism>
<evidence type="ECO:0008006" key="3">
    <source>
        <dbReference type="Google" id="ProtNLM"/>
    </source>
</evidence>
<evidence type="ECO:0000313" key="1">
    <source>
        <dbReference type="EMBL" id="GLI56783.1"/>
    </source>
</evidence>
<dbReference type="AlphaFoldDB" id="A0A9W6GKG8"/>
<comment type="caution">
    <text evidence="1">The sequence shown here is derived from an EMBL/GenBank/DDBJ whole genome shotgun (WGS) entry which is preliminary data.</text>
</comment>
<evidence type="ECO:0000313" key="2">
    <source>
        <dbReference type="Proteomes" id="UP001144471"/>
    </source>
</evidence>
<reference evidence="1" key="1">
    <citation type="submission" date="2022-12" db="EMBL/GenBank/DDBJ databases">
        <title>Reference genome sequencing for broad-spectrum identification of bacterial and archaeal isolates by mass spectrometry.</title>
        <authorList>
            <person name="Sekiguchi Y."/>
            <person name="Tourlousse D.M."/>
        </authorList>
    </citation>
    <scope>NUCLEOTIDE SEQUENCE</scope>
    <source>
        <strain evidence="1">10succ1</strain>
    </source>
</reference>
<proteinExistence type="predicted"/>
<dbReference type="EMBL" id="BSDY01000010">
    <property type="protein sequence ID" value="GLI56783.1"/>
    <property type="molecule type" value="Genomic_DNA"/>
</dbReference>
<dbReference type="RefSeq" id="WP_281836143.1">
    <property type="nucleotide sequence ID" value="NZ_BSDY01000010.1"/>
</dbReference>
<dbReference type="Proteomes" id="UP001144471">
    <property type="component" value="Unassembled WGS sequence"/>
</dbReference>
<accession>A0A9W6GKG8</accession>
<protein>
    <recommendedName>
        <fullName evidence="3">Glycosyl transferases group 1</fullName>
    </recommendedName>
</protein>